<evidence type="ECO:0000313" key="1">
    <source>
        <dbReference type="EMBL" id="KAJ8911168.1"/>
    </source>
</evidence>
<keyword evidence="2" id="KW-1185">Reference proteome</keyword>
<dbReference type="Proteomes" id="UP001159042">
    <property type="component" value="Unassembled WGS sequence"/>
</dbReference>
<name>A0AAV8VAI3_9CUCU</name>
<accession>A0AAV8VAI3</accession>
<dbReference type="EMBL" id="JANEYG010000212">
    <property type="protein sequence ID" value="KAJ8911168.1"/>
    <property type="molecule type" value="Genomic_DNA"/>
</dbReference>
<gene>
    <name evidence="1" type="ORF">NQ315_013023</name>
</gene>
<proteinExistence type="predicted"/>
<sequence>MTNAMNRKAYFGSVQPLANEYGQLKSLNFTMQAKGSRGKAIKTKQLVKSYHTLYCTDKKCKRLCPGAIENNCTLGVAGDTATISYST</sequence>
<reference evidence="1 2" key="1">
    <citation type="journal article" date="2023" name="Insect Mol. Biol.">
        <title>Genome sequencing provides insights into the evolution of gene families encoding plant cell wall-degrading enzymes in longhorned beetles.</title>
        <authorList>
            <person name="Shin N.R."/>
            <person name="Okamura Y."/>
            <person name="Kirsch R."/>
            <person name="Pauchet Y."/>
        </authorList>
    </citation>
    <scope>NUCLEOTIDE SEQUENCE [LARGE SCALE GENOMIC DNA]</scope>
    <source>
        <strain evidence="1">EAD_L_NR</strain>
    </source>
</reference>
<dbReference type="AlphaFoldDB" id="A0AAV8VAI3"/>
<protein>
    <submittedName>
        <fullName evidence="1">Uncharacterized protein</fullName>
    </submittedName>
</protein>
<evidence type="ECO:0000313" key="2">
    <source>
        <dbReference type="Proteomes" id="UP001159042"/>
    </source>
</evidence>
<comment type="caution">
    <text evidence="1">The sequence shown here is derived from an EMBL/GenBank/DDBJ whole genome shotgun (WGS) entry which is preliminary data.</text>
</comment>
<organism evidence="1 2">
    <name type="scientific">Exocentrus adspersus</name>
    <dbReference type="NCBI Taxonomy" id="1586481"/>
    <lineage>
        <taxon>Eukaryota</taxon>
        <taxon>Metazoa</taxon>
        <taxon>Ecdysozoa</taxon>
        <taxon>Arthropoda</taxon>
        <taxon>Hexapoda</taxon>
        <taxon>Insecta</taxon>
        <taxon>Pterygota</taxon>
        <taxon>Neoptera</taxon>
        <taxon>Endopterygota</taxon>
        <taxon>Coleoptera</taxon>
        <taxon>Polyphaga</taxon>
        <taxon>Cucujiformia</taxon>
        <taxon>Chrysomeloidea</taxon>
        <taxon>Cerambycidae</taxon>
        <taxon>Lamiinae</taxon>
        <taxon>Acanthocinini</taxon>
        <taxon>Exocentrus</taxon>
    </lineage>
</organism>